<keyword evidence="9" id="KW-0325">Glycoprotein</keyword>
<dbReference type="GO" id="GO:0042612">
    <property type="term" value="C:MHC class I protein complex"/>
    <property type="evidence" value="ECO:0007669"/>
    <property type="project" value="UniProtKB-KW"/>
</dbReference>
<reference evidence="14" key="1">
    <citation type="journal article" date="2007" name="Genome Biol.">
        <title>Disruption and pseudoautosomal localization of the major histocompatibility complex in monotremes.</title>
        <authorList>
            <person name="Dohm J.C."/>
            <person name="Tsend-Ayush E."/>
            <person name="Reinhardt R."/>
            <person name="Grutzner F."/>
            <person name="Himmelbauer H."/>
        </authorList>
    </citation>
    <scope>NUCLEOTIDE SEQUENCE</scope>
</reference>
<dbReference type="Pfam" id="PF07654">
    <property type="entry name" value="C1-set"/>
    <property type="match status" value="1"/>
</dbReference>
<dbReference type="GO" id="GO:0001916">
    <property type="term" value="P:positive regulation of T cell mediated cytotoxicity"/>
    <property type="evidence" value="ECO:0000318"/>
    <property type="project" value="GO_Central"/>
</dbReference>
<dbReference type="InterPro" id="IPR050208">
    <property type="entry name" value="MHC_class-I_related"/>
</dbReference>
<comment type="function">
    <text evidence="1">Involved in the presentation of foreign antigens to the immune system.</text>
</comment>
<dbReference type="SUPFAM" id="SSF48726">
    <property type="entry name" value="Immunoglobulin"/>
    <property type="match status" value="1"/>
</dbReference>
<dbReference type="Ensembl" id="ENSOANT00000051512.1">
    <property type="protein sequence ID" value="ENSOANP00000051511.1"/>
    <property type="gene ID" value="ENSOANG00000037190.1"/>
</dbReference>
<dbReference type="OrthoDB" id="8936120at2759"/>
<dbReference type="EMBL" id="EU030443">
    <property type="protein sequence ID" value="ABU86900.1"/>
    <property type="molecule type" value="Genomic_DNA"/>
</dbReference>
<evidence type="ECO:0000256" key="1">
    <source>
        <dbReference type="ARBA" id="ARBA00002297"/>
    </source>
</evidence>
<feature type="chain" id="PRO_5044728716" evidence="12">
    <location>
        <begin position="23"/>
        <end position="339"/>
    </location>
</feature>
<dbReference type="Pfam" id="PF00129">
    <property type="entry name" value="MHC_I"/>
    <property type="match status" value="1"/>
</dbReference>
<evidence type="ECO:0000256" key="3">
    <source>
        <dbReference type="ARBA" id="ARBA00006909"/>
    </source>
</evidence>
<accession>A7X5N1</accession>
<dbReference type="InterPro" id="IPR036179">
    <property type="entry name" value="Ig-like_dom_sf"/>
</dbReference>
<dbReference type="GeneTree" id="ENSGT01120000271826"/>
<feature type="domain" description="Ig-like" evidence="13">
    <location>
        <begin position="190"/>
        <end position="295"/>
    </location>
</feature>
<feature type="transmembrane region" description="Helical" evidence="11">
    <location>
        <begin position="302"/>
        <end position="322"/>
    </location>
</feature>
<dbReference type="InterPro" id="IPR013783">
    <property type="entry name" value="Ig-like_fold"/>
</dbReference>
<dbReference type="OMA" id="QWIEESE"/>
<evidence type="ECO:0000256" key="7">
    <source>
        <dbReference type="ARBA" id="ARBA00022989"/>
    </source>
</evidence>
<gene>
    <name evidence="15" type="primary">LOC100529072</name>
</gene>
<keyword evidence="6" id="KW-0391">Immunity</keyword>
<dbReference type="PRINTS" id="PR01638">
    <property type="entry name" value="MHCCLASSI"/>
</dbReference>
<comment type="similarity">
    <text evidence="3 10">Belongs to the MHC class I family.</text>
</comment>
<evidence type="ECO:0000256" key="4">
    <source>
        <dbReference type="ARBA" id="ARBA00022451"/>
    </source>
</evidence>
<organism evidence="14">
    <name type="scientific">Ornithorhynchus anatinus</name>
    <name type="common">Duckbill platypus</name>
    <dbReference type="NCBI Taxonomy" id="9258"/>
    <lineage>
        <taxon>Eukaryota</taxon>
        <taxon>Metazoa</taxon>
        <taxon>Chordata</taxon>
        <taxon>Craniata</taxon>
        <taxon>Vertebrata</taxon>
        <taxon>Euteleostomi</taxon>
        <taxon>Mammalia</taxon>
        <taxon>Monotremata</taxon>
        <taxon>Ornithorhynchidae</taxon>
        <taxon>Ornithorhynchus</taxon>
    </lineage>
</organism>
<dbReference type="PANTHER" id="PTHR16675">
    <property type="entry name" value="MHC CLASS I-RELATED"/>
    <property type="match status" value="1"/>
</dbReference>
<evidence type="ECO:0000313" key="16">
    <source>
        <dbReference type="Proteomes" id="UP000002279"/>
    </source>
</evidence>
<dbReference type="Proteomes" id="UP000002279">
    <property type="component" value="Chromosome X3"/>
</dbReference>
<dbReference type="GO" id="GO:0030670">
    <property type="term" value="C:phagocytic vesicle membrane"/>
    <property type="evidence" value="ECO:0007669"/>
    <property type="project" value="UniProtKB-ARBA"/>
</dbReference>
<evidence type="ECO:0000256" key="11">
    <source>
        <dbReference type="SAM" id="Phobius"/>
    </source>
</evidence>
<evidence type="ECO:0000313" key="14">
    <source>
        <dbReference type="EMBL" id="ABU86900.1"/>
    </source>
</evidence>
<keyword evidence="5 11" id="KW-0812">Transmembrane</keyword>
<evidence type="ECO:0000256" key="10">
    <source>
        <dbReference type="RuleBase" id="RU004439"/>
    </source>
</evidence>
<dbReference type="RefSeq" id="NP_001229678.1">
    <property type="nucleotide sequence ID" value="NM_001242749.1"/>
</dbReference>
<dbReference type="GO" id="GO:0006955">
    <property type="term" value="P:immune response"/>
    <property type="evidence" value="ECO:0000318"/>
    <property type="project" value="GO_Central"/>
</dbReference>
<keyword evidence="8 11" id="KW-0472">Membrane</keyword>
<name>A7X5N1_ORNAN</name>
<protein>
    <submittedName>
        <fullName evidence="14">MHC class I-1 antigen</fullName>
    </submittedName>
</protein>
<comment type="subcellular location">
    <subcellularLocation>
        <location evidence="2">Membrane</location>
        <topology evidence="2">Single-pass type I membrane protein</topology>
    </subcellularLocation>
</comment>
<dbReference type="Bgee" id="ENSOANG00000037190">
    <property type="expression patterns" value="Expressed in endometrium and 5 other cell types or tissues"/>
</dbReference>
<dbReference type="SMART" id="SM00407">
    <property type="entry name" value="IGc1"/>
    <property type="match status" value="1"/>
</dbReference>
<evidence type="ECO:0000259" key="13">
    <source>
        <dbReference type="PROSITE" id="PS50835"/>
    </source>
</evidence>
<keyword evidence="4" id="KW-0490">MHC I</keyword>
<dbReference type="InterPro" id="IPR003006">
    <property type="entry name" value="Ig/MHC_CS"/>
</dbReference>
<proteinExistence type="inferred from homology"/>
<dbReference type="GO" id="GO:0098553">
    <property type="term" value="C:lumenal side of endoplasmic reticulum membrane"/>
    <property type="evidence" value="ECO:0007669"/>
    <property type="project" value="UniProtKB-ARBA"/>
</dbReference>
<evidence type="ECO:0000256" key="8">
    <source>
        <dbReference type="ARBA" id="ARBA00023136"/>
    </source>
</evidence>
<dbReference type="FunFam" id="2.60.40.10:FF:000014">
    <property type="entry name" value="H-2 class I histocompatibility antigen, alpha chain"/>
    <property type="match status" value="1"/>
</dbReference>
<evidence type="ECO:0000256" key="6">
    <source>
        <dbReference type="ARBA" id="ARBA00022859"/>
    </source>
</evidence>
<dbReference type="KEGG" id="oaa:100529072"/>
<dbReference type="SUPFAM" id="SSF54452">
    <property type="entry name" value="MHC antigen-recognition domain"/>
    <property type="match status" value="1"/>
</dbReference>
<evidence type="ECO:0000256" key="5">
    <source>
        <dbReference type="ARBA" id="ARBA00022692"/>
    </source>
</evidence>
<reference evidence="15 16" key="2">
    <citation type="journal article" date="2008" name="Nature">
        <title>Genome analysis of the platypus reveals unique signatures of evolution.</title>
        <authorList>
            <person name="Warren W.C."/>
            <person name="Hillier L.W."/>
            <person name="Marshall Graves J.A."/>
            <person name="Birney E."/>
            <person name="Ponting C.P."/>
            <person name="Grutzner F."/>
            <person name="Belov K."/>
            <person name="Miller W."/>
            <person name="Clarke L."/>
            <person name="Chinwalla A.T."/>
            <person name="Yang S.P."/>
            <person name="Heger A."/>
            <person name="Locke D.P."/>
            <person name="Miethke P."/>
            <person name="Waters P.D."/>
            <person name="Veyrunes F."/>
            <person name="Fulton L."/>
            <person name="Fulton B."/>
            <person name="Graves T."/>
            <person name="Wallis J."/>
            <person name="Puente X.S."/>
            <person name="Lopez-Otin C."/>
            <person name="Ordonez G.R."/>
            <person name="Eichler E.E."/>
            <person name="Chen L."/>
            <person name="Cheng Z."/>
            <person name="Deakin J.E."/>
            <person name="Alsop A."/>
            <person name="Thompson K."/>
            <person name="Kirby P."/>
            <person name="Papenfuss A.T."/>
            <person name="Wakefield M.J."/>
            <person name="Olender T."/>
            <person name="Lancet D."/>
            <person name="Huttley G.A."/>
            <person name="Smit A.F."/>
            <person name="Pask A."/>
            <person name="Temple-Smith P."/>
            <person name="Batzer M.A."/>
            <person name="Walker J.A."/>
            <person name="Konkel M.K."/>
            <person name="Harris R.S."/>
            <person name="Whittington C.M."/>
            <person name="Wong E.S."/>
            <person name="Gemmell N.J."/>
            <person name="Buschiazzo E."/>
            <person name="Vargas Jentzsch I.M."/>
            <person name="Merkel A."/>
            <person name="Schmitz J."/>
            <person name="Zemann A."/>
            <person name="Churakov G."/>
            <person name="Kriegs J.O."/>
            <person name="Brosius J."/>
            <person name="Murchison E.P."/>
            <person name="Sachidanandam R."/>
            <person name="Smith C."/>
            <person name="Hannon G.J."/>
            <person name="Tsend-Ayush E."/>
            <person name="McMillan D."/>
            <person name="Attenborough R."/>
            <person name="Rens W."/>
            <person name="Ferguson-Smith M."/>
            <person name="Lefevre C.M."/>
            <person name="Sharp J.A."/>
            <person name="Nicholas K.R."/>
            <person name="Ray D.A."/>
            <person name="Kube M."/>
            <person name="Reinhardt R."/>
            <person name="Pringle T.H."/>
            <person name="Taylor J."/>
            <person name="Jones R.C."/>
            <person name="Nixon B."/>
            <person name="Dacheux J.L."/>
            <person name="Niwa H."/>
            <person name="Sekita Y."/>
            <person name="Huang X."/>
            <person name="Stark A."/>
            <person name="Kheradpour P."/>
            <person name="Kellis M."/>
            <person name="Flicek P."/>
            <person name="Chen Y."/>
            <person name="Webber C."/>
            <person name="Hardison R."/>
            <person name="Nelson J."/>
            <person name="Hallsworth-Pepin K."/>
            <person name="Delehaunty K."/>
            <person name="Markovic C."/>
            <person name="Minx P."/>
            <person name="Feng Y."/>
            <person name="Kremitzki C."/>
            <person name="Mitreva M."/>
            <person name="Glasscock J."/>
            <person name="Wylie T."/>
            <person name="Wohldmann P."/>
            <person name="Thiru P."/>
            <person name="Nhan M.N."/>
            <person name="Pohl C.S."/>
            <person name="Smith S.M."/>
            <person name="Hou S."/>
            <person name="Nefedov M."/>
            <person name="de Jong P.J."/>
            <person name="Renfree M.B."/>
            <person name="Mardis E.R."/>
            <person name="Wilson R.K."/>
        </authorList>
    </citation>
    <scope>NUCLEOTIDE SEQUENCE [LARGE SCALE GENOMIC DNA]</scope>
    <source>
        <strain evidence="15 16">Glennie</strain>
    </source>
</reference>
<evidence type="ECO:0000256" key="2">
    <source>
        <dbReference type="ARBA" id="ARBA00004479"/>
    </source>
</evidence>
<dbReference type="PANTHER" id="PTHR16675:SF251">
    <property type="entry name" value="HLA CLASS I HISTOCOMPATIBILITY ANTIGEN, C ALPHA CHAIN"/>
    <property type="match status" value="1"/>
</dbReference>
<dbReference type="GeneID" id="100529072"/>
<dbReference type="GO" id="GO:0002476">
    <property type="term" value="P:antigen processing and presentation of endogenous peptide antigen via MHC class Ib"/>
    <property type="evidence" value="ECO:0000318"/>
    <property type="project" value="GO_Central"/>
</dbReference>
<dbReference type="InterPro" id="IPR003597">
    <property type="entry name" value="Ig_C1-set"/>
</dbReference>
<dbReference type="GO" id="GO:0002486">
    <property type="term" value="P:antigen processing and presentation of endogenous peptide antigen via MHC class I via ER pathway, TAP-independent"/>
    <property type="evidence" value="ECO:0000318"/>
    <property type="project" value="GO_Central"/>
</dbReference>
<sequence>MGTLAFSLLLFLEVPQLPGSRAAGSHFLRYFFTGVSRPGPGLPAFTAVAYVDDQQLGHFDSDGGMSIPSAWWILETDVGDHLKDLKRIATGLARDSQDSLRDLPRYYNQTEGGSHSIQTMFGCEVEDNGTVRNGYYQVGYDGQDYIALERNHKNMTWVAADTVAQITKNMWEENEKFISRLRNHLECDCPKWMKIYLRLGGDSLNRKRLTHHPSPDGDDVTLRCRALGFYPSRIRMRWQRDGEDLTRDTEQVETRPGGDGTFQTWTAAVGVPRGQERRYTCIVQHDGLAEPLIVRWEPSPPISGFVAIILILTAVILGVVLWRKRLGGKDGNDNSTDSE</sequence>
<dbReference type="AlphaFoldDB" id="A7X5N1"/>
<dbReference type="InterPro" id="IPR011162">
    <property type="entry name" value="MHC_I/II-like_Ag-recog"/>
</dbReference>
<keyword evidence="16" id="KW-1185">Reference proteome</keyword>
<dbReference type="InterPro" id="IPR037055">
    <property type="entry name" value="MHC_I-like_Ag-recog_sf"/>
</dbReference>
<dbReference type="CDD" id="cd07698">
    <property type="entry name" value="IgC1_MHC_I_alpha3"/>
    <property type="match status" value="1"/>
</dbReference>
<dbReference type="GO" id="GO:0005615">
    <property type="term" value="C:extracellular space"/>
    <property type="evidence" value="ECO:0000318"/>
    <property type="project" value="GO_Central"/>
</dbReference>
<dbReference type="GO" id="GO:0009897">
    <property type="term" value="C:external side of plasma membrane"/>
    <property type="evidence" value="ECO:0000318"/>
    <property type="project" value="GO_Central"/>
</dbReference>
<dbReference type="Gene3D" id="2.60.40.10">
    <property type="entry name" value="Immunoglobulins"/>
    <property type="match status" value="1"/>
</dbReference>
<dbReference type="PROSITE" id="PS50835">
    <property type="entry name" value="IG_LIKE"/>
    <property type="match status" value="1"/>
</dbReference>
<evidence type="ECO:0000256" key="12">
    <source>
        <dbReference type="SAM" id="SignalP"/>
    </source>
</evidence>
<keyword evidence="12" id="KW-0732">Signal</keyword>
<evidence type="ECO:0000256" key="9">
    <source>
        <dbReference type="ARBA" id="ARBA00023180"/>
    </source>
</evidence>
<dbReference type="InterPro" id="IPR007110">
    <property type="entry name" value="Ig-like_dom"/>
</dbReference>
<evidence type="ECO:0000313" key="15">
    <source>
        <dbReference type="Ensembl" id="ENSOANP00000051511.1"/>
    </source>
</evidence>
<dbReference type="FunFam" id="3.30.500.10:FF:000001">
    <property type="entry name" value="H-2 class I histocompatibility antigen, alpha chain"/>
    <property type="match status" value="1"/>
</dbReference>
<dbReference type="Gene3D" id="3.30.500.10">
    <property type="entry name" value="MHC class I-like antigen recognition-like"/>
    <property type="match status" value="1"/>
</dbReference>
<dbReference type="InterPro" id="IPR011161">
    <property type="entry name" value="MHC_I-like_Ag-recog"/>
</dbReference>
<feature type="signal peptide" evidence="12">
    <location>
        <begin position="1"/>
        <end position="22"/>
    </location>
</feature>
<dbReference type="PROSITE" id="PS00290">
    <property type="entry name" value="IG_MHC"/>
    <property type="match status" value="1"/>
</dbReference>
<keyword evidence="7 11" id="KW-1133">Transmembrane helix</keyword>
<reference evidence="15" key="3">
    <citation type="submission" date="2025-05" db="UniProtKB">
        <authorList>
            <consortium name="Ensembl"/>
        </authorList>
    </citation>
    <scope>IDENTIFICATION</scope>
    <source>
        <strain evidence="15">Glennie</strain>
    </source>
</reference>
<dbReference type="InterPro" id="IPR001039">
    <property type="entry name" value="MHC_I_a_a1/a2"/>
</dbReference>